<evidence type="ECO:0000313" key="11">
    <source>
        <dbReference type="RefSeq" id="XP_033800032.1"/>
    </source>
</evidence>
<evidence type="ECO:0000313" key="10">
    <source>
        <dbReference type="RefSeq" id="XP_033800025.1"/>
    </source>
</evidence>
<evidence type="ECO:0000256" key="2">
    <source>
        <dbReference type="ARBA" id="ARBA00007585"/>
    </source>
</evidence>
<protein>
    <submittedName>
        <fullName evidence="8 9">Microtubule-associated tumor suppressor 1 isoform X1</fullName>
    </submittedName>
</protein>
<feature type="coiled-coil region" evidence="5">
    <location>
        <begin position="938"/>
        <end position="1052"/>
    </location>
</feature>
<dbReference type="Proteomes" id="UP000515159">
    <property type="component" value="Chromosome 1"/>
</dbReference>
<evidence type="ECO:0000256" key="6">
    <source>
        <dbReference type="SAM" id="MobiDB-lite"/>
    </source>
</evidence>
<feature type="compositionally biased region" description="Low complexity" evidence="6">
    <location>
        <begin position="484"/>
        <end position="493"/>
    </location>
</feature>
<dbReference type="KEGG" id="gsh:117360410"/>
<feature type="region of interest" description="Disordered" evidence="6">
    <location>
        <begin position="484"/>
        <end position="560"/>
    </location>
</feature>
<feature type="compositionally biased region" description="Polar residues" evidence="6">
    <location>
        <begin position="881"/>
        <end position="891"/>
    </location>
</feature>
<dbReference type="RefSeq" id="XP_033800017.1">
    <property type="nucleotide sequence ID" value="XM_033944126.1"/>
</dbReference>
<feature type="compositionally biased region" description="Low complexity" evidence="6">
    <location>
        <begin position="1257"/>
        <end position="1273"/>
    </location>
</feature>
<keyword evidence="4" id="KW-0539">Nucleus</keyword>
<organism evidence="7 11">
    <name type="scientific">Geotrypetes seraphini</name>
    <name type="common">Gaboon caecilian</name>
    <name type="synonym">Caecilia seraphini</name>
    <dbReference type="NCBI Taxonomy" id="260995"/>
    <lineage>
        <taxon>Eukaryota</taxon>
        <taxon>Metazoa</taxon>
        <taxon>Chordata</taxon>
        <taxon>Craniata</taxon>
        <taxon>Vertebrata</taxon>
        <taxon>Euteleostomi</taxon>
        <taxon>Amphibia</taxon>
        <taxon>Gymnophiona</taxon>
        <taxon>Geotrypetes</taxon>
    </lineage>
</organism>
<dbReference type="InterPro" id="IPR051293">
    <property type="entry name" value="MTUS1/CCDC69"/>
</dbReference>
<dbReference type="PANTHER" id="PTHR24200:SF7">
    <property type="entry name" value="MICROTUBULE-ASSOCIATED TUMOR SUPPRESSOR 1"/>
    <property type="match status" value="1"/>
</dbReference>
<feature type="compositionally biased region" description="Polar residues" evidence="6">
    <location>
        <begin position="513"/>
        <end position="533"/>
    </location>
</feature>
<sequence length="1273" mass="141607">MIRRNVECLEEKAKHVSYPTLLLGDTKKNKLMCRVSVEQSQDYTDDGRKGLVDCNSNKKDAKSFPVTFPCTDVLELEESINCKEALIGTDLKYMDVERTQIYACSTKLSSEEPRSLEKSNNSLKSMQLDKLKETVPYTEKYSNVAIKGSVFHNSFRPHTAEITEVHERLSRGLEQAFVTSADLPLNFLTSSISDEMGIRKSFVSSSSEKPLSTSLLDSSEASSESNSVHPTLLKLSDDIPDSLRSIGEQSIQEIQFIDLPTLNKEYKEKVTVLKVFEQTCFPQYFNDQNCKDNLLDLNLNSPDVLDKCSSKHLKLACQKTAGPSGNGHCNLKPSLSDSMKQVPCQSEEKVNLIKISSPSDTNQNMVSNQVLVSTPEGKAISPSEHNCEETFFISPIANGTCATSTSTPLPDSKNITFCLPVVEDNEVSPAKIPKNIELVEVNSKALTQPAKSVSGSTETKVTNTKPSVATIHKSRRAEIISFPKPNFKNVKPKITTRPLLQSKEQTPAKHSPRSSPCFSTPSSVASPRTSSTKVLGKKSDSKSGTLKPPTPLKHSFPSKTLHATTEAKNASYKVPGVTALKQTVNDESSSSSTCSSATMTHAQGIKVSEFKVDRAKTMVKSNILKSELVGSRSVYSGHMVSPLEKQKLVEVQETEEDVFVSPLPFSGKTIQKEITPNFRSKTVLQPITKAQAPTFVPLLRKGSNKNVIAKVSTPYQGIQLEASGIDRISPKGRPTIKAAPAALTRSLPRKAPLKQPVLHRTPSVSSVCSTQSERSAFGSKSSIATGSINEEAPQCARPNDTSESQSSKFWGLKSKVQSLKQPQAGLKIKSLGTNQDLPNSARALPLPRKPGDHPVRSNLLCKGTSGLPAPKCSPVEKNKQKTNQRSPCTQAHTLPDETQAHELAESRTKCEKQCGIIRQLKQFLANSNRKFEALAVVVQNLLSQKEEGLKQRKDLSQELAILRGDLVISTTACDNLEKERNDLQNAYEGVIQKLKDHHQSELEELEEKLKQFYSEECEKLQCVFIEEAEKYKTQLQIKVDELNTTHENLRLDLETSHSEKIEEMKTAYEESFSELKKTSELDKRLMEDSLGEKQTSLEKIIDELRSENESLKEKMRVQEEKKKLAKEKANAKNPQLEYLEQELESLKAVMEIKNEKLHKQDKKLMQIERLVENNTTLVEKLNKYQQENEDLKARMDKHMALSRQLSSEQAVLQESLQKESKVNKRLSMENEELLWKLHNGDLCSPKKLSPTSPLPFQPSRSSGSFSSPPISPR</sequence>
<feature type="compositionally biased region" description="Polar residues" evidence="6">
    <location>
        <begin position="762"/>
        <end position="788"/>
    </location>
</feature>
<dbReference type="GO" id="GO:0010758">
    <property type="term" value="P:regulation of macrophage chemotaxis"/>
    <property type="evidence" value="ECO:0007669"/>
    <property type="project" value="TreeGrafter"/>
</dbReference>
<feature type="region of interest" description="Disordered" evidence="6">
    <location>
        <begin position="1244"/>
        <end position="1273"/>
    </location>
</feature>
<accession>A0A6P8QNM0</accession>
<feature type="compositionally biased region" description="Polar residues" evidence="6">
    <location>
        <begin position="799"/>
        <end position="808"/>
    </location>
</feature>
<feature type="region of interest" description="Disordered" evidence="6">
    <location>
        <begin position="870"/>
        <end position="891"/>
    </location>
</feature>
<dbReference type="GO" id="GO:0005737">
    <property type="term" value="C:cytoplasm"/>
    <property type="evidence" value="ECO:0007669"/>
    <property type="project" value="TreeGrafter"/>
</dbReference>
<dbReference type="GO" id="GO:0005634">
    <property type="term" value="C:nucleus"/>
    <property type="evidence" value="ECO:0007669"/>
    <property type="project" value="UniProtKB-SubCell"/>
</dbReference>
<dbReference type="GO" id="GO:0008017">
    <property type="term" value="F:microtubule binding"/>
    <property type="evidence" value="ECO:0007669"/>
    <property type="project" value="TreeGrafter"/>
</dbReference>
<dbReference type="OrthoDB" id="10038993at2759"/>
<feature type="region of interest" description="Disordered" evidence="6">
    <location>
        <begin position="740"/>
        <end position="809"/>
    </location>
</feature>
<dbReference type="PANTHER" id="PTHR24200">
    <property type="entry name" value="TOUCAN, ISOFORM A"/>
    <property type="match status" value="1"/>
</dbReference>
<comment type="subcellular location">
    <subcellularLocation>
        <location evidence="1">Nucleus</location>
    </subcellularLocation>
</comment>
<proteinExistence type="inferred from homology"/>
<keyword evidence="7" id="KW-1185">Reference proteome</keyword>
<dbReference type="CTD" id="57509"/>
<evidence type="ECO:0000313" key="7">
    <source>
        <dbReference type="Proteomes" id="UP000515159"/>
    </source>
</evidence>
<feature type="region of interest" description="Disordered" evidence="6">
    <location>
        <begin position="447"/>
        <end position="467"/>
    </location>
</feature>
<gene>
    <name evidence="8 9 10 11" type="primary">MTUS1</name>
</gene>
<evidence type="ECO:0000256" key="1">
    <source>
        <dbReference type="ARBA" id="ARBA00004123"/>
    </source>
</evidence>
<feature type="region of interest" description="Disordered" evidence="6">
    <location>
        <begin position="829"/>
        <end position="854"/>
    </location>
</feature>
<evidence type="ECO:0000256" key="4">
    <source>
        <dbReference type="ARBA" id="ARBA00023242"/>
    </source>
</evidence>
<dbReference type="AlphaFoldDB" id="A0A6P8QNM0"/>
<reference evidence="8 9" key="1">
    <citation type="submission" date="2025-04" db="UniProtKB">
        <authorList>
            <consortium name="RefSeq"/>
        </authorList>
    </citation>
    <scope>IDENTIFICATION</scope>
</reference>
<feature type="coiled-coil region" evidence="5">
    <location>
        <begin position="1094"/>
        <end position="1208"/>
    </location>
</feature>
<comment type="similarity">
    <text evidence="2">Belongs to the MTUS1 family.</text>
</comment>
<dbReference type="RefSeq" id="XP_033800025.1">
    <property type="nucleotide sequence ID" value="XM_033944134.1"/>
</dbReference>
<evidence type="ECO:0000313" key="8">
    <source>
        <dbReference type="RefSeq" id="XP_033800017.1"/>
    </source>
</evidence>
<dbReference type="RefSeq" id="XP_033800032.1">
    <property type="nucleotide sequence ID" value="XM_033944141.1"/>
</dbReference>
<dbReference type="RefSeq" id="XP_033800020.1">
    <property type="nucleotide sequence ID" value="XM_033944129.1"/>
</dbReference>
<name>A0A6P8QNM0_GEOSA</name>
<evidence type="ECO:0000256" key="5">
    <source>
        <dbReference type="SAM" id="Coils"/>
    </source>
</evidence>
<dbReference type="GeneID" id="117360410"/>
<evidence type="ECO:0000256" key="3">
    <source>
        <dbReference type="ARBA" id="ARBA00023054"/>
    </source>
</evidence>
<evidence type="ECO:0000313" key="9">
    <source>
        <dbReference type="RefSeq" id="XP_033800020.1"/>
    </source>
</evidence>
<keyword evidence="3 5" id="KW-0175">Coiled coil</keyword>